<dbReference type="Pfam" id="PF13650">
    <property type="entry name" value="Asp_protease_2"/>
    <property type="match status" value="1"/>
</dbReference>
<protein>
    <recommendedName>
        <fullName evidence="2">Peptidase A2 domain-containing protein</fullName>
    </recommendedName>
</protein>
<comment type="caution">
    <text evidence="3">The sequence shown here is derived from an EMBL/GenBank/DDBJ whole genome shotgun (WGS) entry which is preliminary data.</text>
</comment>
<accession>A0A1Q8QZ03</accession>
<dbReference type="RefSeq" id="WP_075364305.1">
    <property type="nucleotide sequence ID" value="NZ_MLBF01000008.1"/>
</dbReference>
<keyword evidence="4" id="KW-1185">Reference proteome</keyword>
<feature type="domain" description="Peptidase A2" evidence="2">
    <location>
        <begin position="26"/>
        <end position="109"/>
    </location>
</feature>
<dbReference type="SUPFAM" id="SSF50630">
    <property type="entry name" value="Acid proteases"/>
    <property type="match status" value="1"/>
</dbReference>
<evidence type="ECO:0000259" key="2">
    <source>
        <dbReference type="PROSITE" id="PS50175"/>
    </source>
</evidence>
<dbReference type="EMBL" id="MLBF01000008">
    <property type="protein sequence ID" value="OLN32577.1"/>
    <property type="molecule type" value="Genomic_DNA"/>
</dbReference>
<dbReference type="STRING" id="1888891.DSOL_1615"/>
<reference evidence="3 4" key="1">
    <citation type="submission" date="2016-09" db="EMBL/GenBank/DDBJ databases">
        <title>Complete genome of Desulfosporosinus sp. OL.</title>
        <authorList>
            <person name="Mardanov A."/>
            <person name="Beletsky A."/>
            <person name="Panova A."/>
            <person name="Karnachuk O."/>
            <person name="Ravin N."/>
        </authorList>
    </citation>
    <scope>NUCLEOTIDE SEQUENCE [LARGE SCALE GENOMIC DNA]</scope>
    <source>
        <strain evidence="3 4">OL</strain>
    </source>
</reference>
<proteinExistence type="predicted"/>
<evidence type="ECO:0000256" key="1">
    <source>
        <dbReference type="ARBA" id="ARBA00022801"/>
    </source>
</evidence>
<dbReference type="GO" id="GO:0006508">
    <property type="term" value="P:proteolysis"/>
    <property type="evidence" value="ECO:0007669"/>
    <property type="project" value="InterPro"/>
</dbReference>
<dbReference type="OrthoDB" id="463626at2"/>
<evidence type="ECO:0000313" key="3">
    <source>
        <dbReference type="EMBL" id="OLN32577.1"/>
    </source>
</evidence>
<dbReference type="InterPro" id="IPR021109">
    <property type="entry name" value="Peptidase_aspartic_dom_sf"/>
</dbReference>
<sequence length="131" mass="14325">MKIEFRDGLIFSSIRISFRGSTKVIKNMVIDTGATESIISPDAVEDIGIFAEPEDSVNSFYGLGGSLHNFFSKNVEEIKLGQLILDDIKLDFGVIDPKGDINGLLGLDLLMKIGAIINLKNLSLTFEACEQ</sequence>
<evidence type="ECO:0000313" key="4">
    <source>
        <dbReference type="Proteomes" id="UP000186102"/>
    </source>
</evidence>
<dbReference type="AlphaFoldDB" id="A0A1Q8QZ03"/>
<dbReference type="InterPro" id="IPR001995">
    <property type="entry name" value="Peptidase_A2_cat"/>
</dbReference>
<dbReference type="Gene3D" id="2.40.70.10">
    <property type="entry name" value="Acid Proteases"/>
    <property type="match status" value="1"/>
</dbReference>
<keyword evidence="1" id="KW-0378">Hydrolase</keyword>
<dbReference type="GO" id="GO:0004190">
    <property type="term" value="F:aspartic-type endopeptidase activity"/>
    <property type="evidence" value="ECO:0007669"/>
    <property type="project" value="InterPro"/>
</dbReference>
<dbReference type="PROSITE" id="PS50175">
    <property type="entry name" value="ASP_PROT_RETROV"/>
    <property type="match status" value="1"/>
</dbReference>
<gene>
    <name evidence="3" type="ORF">DSOL_1615</name>
</gene>
<name>A0A1Q8QZ03_9FIRM</name>
<dbReference type="Proteomes" id="UP000186102">
    <property type="component" value="Unassembled WGS sequence"/>
</dbReference>
<organism evidence="3 4">
    <name type="scientific">Desulfosporosinus metallidurans</name>
    <dbReference type="NCBI Taxonomy" id="1888891"/>
    <lineage>
        <taxon>Bacteria</taxon>
        <taxon>Bacillati</taxon>
        <taxon>Bacillota</taxon>
        <taxon>Clostridia</taxon>
        <taxon>Eubacteriales</taxon>
        <taxon>Desulfitobacteriaceae</taxon>
        <taxon>Desulfosporosinus</taxon>
    </lineage>
</organism>